<dbReference type="AlphaFoldDB" id="A0A9D4N1G4"/>
<proteinExistence type="predicted"/>
<dbReference type="EMBL" id="JAIWYP010000001">
    <property type="protein sequence ID" value="KAH3886103.1"/>
    <property type="molecule type" value="Genomic_DNA"/>
</dbReference>
<reference evidence="1" key="2">
    <citation type="submission" date="2020-11" db="EMBL/GenBank/DDBJ databases">
        <authorList>
            <person name="McCartney M.A."/>
            <person name="Auch B."/>
            <person name="Kono T."/>
            <person name="Mallez S."/>
            <person name="Becker A."/>
            <person name="Gohl D.M."/>
            <person name="Silverstein K.A.T."/>
            <person name="Koren S."/>
            <person name="Bechman K.B."/>
            <person name="Herman A."/>
            <person name="Abrahante J.E."/>
            <person name="Garbe J."/>
        </authorList>
    </citation>
    <scope>NUCLEOTIDE SEQUENCE</scope>
    <source>
        <strain evidence="1">Duluth1</strain>
        <tissue evidence="1">Whole animal</tissue>
    </source>
</reference>
<name>A0A9D4N1G4_DREPO</name>
<accession>A0A9D4N1G4</accession>
<comment type="caution">
    <text evidence="1">The sequence shown here is derived from an EMBL/GenBank/DDBJ whole genome shotgun (WGS) entry which is preliminary data.</text>
</comment>
<dbReference type="InterPro" id="IPR036397">
    <property type="entry name" value="RNaseH_sf"/>
</dbReference>
<evidence type="ECO:0000313" key="1">
    <source>
        <dbReference type="EMBL" id="KAH3886103.1"/>
    </source>
</evidence>
<reference evidence="1" key="1">
    <citation type="journal article" date="2019" name="bioRxiv">
        <title>The Genome of the Zebra Mussel, Dreissena polymorpha: A Resource for Invasive Species Research.</title>
        <authorList>
            <person name="McCartney M.A."/>
            <person name="Auch B."/>
            <person name="Kono T."/>
            <person name="Mallez S."/>
            <person name="Zhang Y."/>
            <person name="Obille A."/>
            <person name="Becker A."/>
            <person name="Abrahante J.E."/>
            <person name="Garbe J."/>
            <person name="Badalamenti J.P."/>
            <person name="Herman A."/>
            <person name="Mangelson H."/>
            <person name="Liachko I."/>
            <person name="Sullivan S."/>
            <person name="Sone E.D."/>
            <person name="Koren S."/>
            <person name="Silverstein K.A.T."/>
            <person name="Beckman K.B."/>
            <person name="Gohl D.M."/>
        </authorList>
    </citation>
    <scope>NUCLEOTIDE SEQUENCE</scope>
    <source>
        <strain evidence="1">Duluth1</strain>
        <tissue evidence="1">Whole animal</tissue>
    </source>
</reference>
<organism evidence="1 2">
    <name type="scientific">Dreissena polymorpha</name>
    <name type="common">Zebra mussel</name>
    <name type="synonym">Mytilus polymorpha</name>
    <dbReference type="NCBI Taxonomy" id="45954"/>
    <lineage>
        <taxon>Eukaryota</taxon>
        <taxon>Metazoa</taxon>
        <taxon>Spiralia</taxon>
        <taxon>Lophotrochozoa</taxon>
        <taxon>Mollusca</taxon>
        <taxon>Bivalvia</taxon>
        <taxon>Autobranchia</taxon>
        <taxon>Heteroconchia</taxon>
        <taxon>Euheterodonta</taxon>
        <taxon>Imparidentia</taxon>
        <taxon>Neoheterodontei</taxon>
        <taxon>Myida</taxon>
        <taxon>Dreissenoidea</taxon>
        <taxon>Dreissenidae</taxon>
        <taxon>Dreissena</taxon>
    </lineage>
</organism>
<dbReference type="Proteomes" id="UP000828390">
    <property type="component" value="Unassembled WGS sequence"/>
</dbReference>
<evidence type="ECO:0000313" key="2">
    <source>
        <dbReference type="Proteomes" id="UP000828390"/>
    </source>
</evidence>
<gene>
    <name evidence="1" type="ORF">DPMN_010104</name>
</gene>
<dbReference type="Gene3D" id="3.30.420.10">
    <property type="entry name" value="Ribonuclease H-like superfamily/Ribonuclease H"/>
    <property type="match status" value="1"/>
</dbReference>
<keyword evidence="2" id="KW-1185">Reference proteome</keyword>
<dbReference type="GO" id="GO:0003676">
    <property type="term" value="F:nucleic acid binding"/>
    <property type="evidence" value="ECO:0007669"/>
    <property type="project" value="InterPro"/>
</dbReference>
<sequence>MKRHVAKKSPRTKEELEDGLQEFWETEMTVEVCNLYIDHVFKVSPVCVAMNGKATRDIPSKLFSERSSGKSFQYFSNLLSTEDMTRKLTSLRVCNMMDNSNVANVNK</sequence>
<protein>
    <submittedName>
        <fullName evidence="1">Uncharacterized protein</fullName>
    </submittedName>
</protein>